<dbReference type="PANTHER" id="PTHR43785:SF2">
    <property type="entry name" value="TYPE-1 GLUTAMINE SYNTHETASE 1"/>
    <property type="match status" value="1"/>
</dbReference>
<evidence type="ECO:0000256" key="1">
    <source>
        <dbReference type="ARBA" id="ARBA00021364"/>
    </source>
</evidence>
<dbReference type="Gene3D" id="3.30.590.10">
    <property type="entry name" value="Glutamine synthetase/guanido kinase, catalytic domain"/>
    <property type="match status" value="1"/>
</dbReference>
<dbReference type="GO" id="GO:0006542">
    <property type="term" value="P:glutamine biosynthetic process"/>
    <property type="evidence" value="ECO:0007669"/>
    <property type="project" value="InterPro"/>
</dbReference>
<keyword evidence="2" id="KW-0436">Ligase</keyword>
<gene>
    <name evidence="6" type="ORF">IEO21_08832</name>
</gene>
<name>A0A8H7TYU5_9APHY</name>
<dbReference type="InterPro" id="IPR036651">
    <property type="entry name" value="Gln_synt_N_sf"/>
</dbReference>
<protein>
    <recommendedName>
        <fullName evidence="1">Glutamine synthetase</fullName>
    </recommendedName>
</protein>
<proteinExistence type="inferred from homology"/>
<reference evidence="6" key="1">
    <citation type="submission" date="2020-11" db="EMBL/GenBank/DDBJ databases">
        <authorList>
            <person name="Koelle M."/>
            <person name="Horta M.A.C."/>
            <person name="Nowrousian M."/>
            <person name="Ohm R.A."/>
            <person name="Benz P."/>
            <person name="Pilgard A."/>
        </authorList>
    </citation>
    <scope>NUCLEOTIDE SEQUENCE</scope>
    <source>
        <strain evidence="6">FPRL280</strain>
    </source>
</reference>
<evidence type="ECO:0000313" key="7">
    <source>
        <dbReference type="Proteomes" id="UP000639403"/>
    </source>
</evidence>
<organism evidence="6 7">
    <name type="scientific">Rhodonia placenta</name>
    <dbReference type="NCBI Taxonomy" id="104341"/>
    <lineage>
        <taxon>Eukaryota</taxon>
        <taxon>Fungi</taxon>
        <taxon>Dikarya</taxon>
        <taxon>Basidiomycota</taxon>
        <taxon>Agaricomycotina</taxon>
        <taxon>Agaricomycetes</taxon>
        <taxon>Polyporales</taxon>
        <taxon>Adustoporiaceae</taxon>
        <taxon>Rhodonia</taxon>
    </lineage>
</organism>
<evidence type="ECO:0000256" key="4">
    <source>
        <dbReference type="RuleBase" id="RU000384"/>
    </source>
</evidence>
<dbReference type="Proteomes" id="UP000639403">
    <property type="component" value="Unassembled WGS sequence"/>
</dbReference>
<sequence length="482" mass="51904">MTTSDSTQSSAAYGVLYKPSQTASFASVDDLRLEQRGIKYVRVQWVDFTNLVRFRVLPVSYFKRLFTSSRPGIGLAYATLGMVGAMMAPGFLGTGEYIYSLDLSSFRVCPYAPGHAVVMGWFEEKTPSPSGSLSSPLCPRAVLKRIVDEAQETAGLTFLAGFESEFILLSAISPKPVEVNNAAWSCSAKHPTGAVETKVMEEIADALLEAGIELQMYHAEAAPGQYEVVTGPLTPLEAADAIVHTRETIYNIASKHGLRATFAPRLHSDNCGSGAHTHLSVHSAKADGPSARATKFGPAMSATERAFLQTLLAHLPALCALILPTYASYARVVDGIWSGGTYACWGTDNKDAPVRLCGPAGAHHFELKCVDATANPYLVLASVIAAGLEGVRDGAELTSGDCTKPAAFMSEEERRAVGLANPGRLPRTVEDARTLLAADGYLKEKLGEEFVEKYISVNEFFQTYLTSAGTEEEKVTRLIEHF</sequence>
<dbReference type="Pfam" id="PF00120">
    <property type="entry name" value="Gln-synt_C"/>
    <property type="match status" value="1"/>
</dbReference>
<feature type="domain" description="GS catalytic" evidence="5">
    <location>
        <begin position="139"/>
        <end position="482"/>
    </location>
</feature>
<accession>A0A8H7TYU5</accession>
<dbReference type="InterPro" id="IPR014746">
    <property type="entry name" value="Gln_synth/guanido_kin_cat_dom"/>
</dbReference>
<comment type="similarity">
    <text evidence="3 4">Belongs to the glutamine synthetase family.</text>
</comment>
<dbReference type="InterPro" id="IPR008146">
    <property type="entry name" value="Gln_synth_cat_dom"/>
</dbReference>
<dbReference type="Gene3D" id="3.10.20.70">
    <property type="entry name" value="Glutamine synthetase, N-terminal domain"/>
    <property type="match status" value="1"/>
</dbReference>
<evidence type="ECO:0000256" key="3">
    <source>
        <dbReference type="PROSITE-ProRule" id="PRU01331"/>
    </source>
</evidence>
<dbReference type="PROSITE" id="PS51987">
    <property type="entry name" value="GS_CATALYTIC"/>
    <property type="match status" value="1"/>
</dbReference>
<dbReference type="PANTHER" id="PTHR43785">
    <property type="entry name" value="GAMMA-GLUTAMYLPUTRESCINE SYNTHETASE"/>
    <property type="match status" value="1"/>
</dbReference>
<dbReference type="EMBL" id="JADOXO010000349">
    <property type="protein sequence ID" value="KAF9806042.1"/>
    <property type="molecule type" value="Genomic_DNA"/>
</dbReference>
<reference evidence="6" key="2">
    <citation type="journal article" name="Front. Microbiol.">
        <title>Degradative Capacity of Two Strains of Rhodonia placenta: From Phenotype to Genotype.</title>
        <authorList>
            <person name="Kolle M."/>
            <person name="Horta M.A.C."/>
            <person name="Nowrousian M."/>
            <person name="Ohm R.A."/>
            <person name="Benz J.P."/>
            <person name="Pilgard A."/>
        </authorList>
    </citation>
    <scope>NUCLEOTIDE SEQUENCE</scope>
    <source>
        <strain evidence="6">FPRL280</strain>
    </source>
</reference>
<dbReference type="SUPFAM" id="SSF55931">
    <property type="entry name" value="Glutamine synthetase/guanido kinase"/>
    <property type="match status" value="1"/>
</dbReference>
<evidence type="ECO:0000313" key="6">
    <source>
        <dbReference type="EMBL" id="KAF9806042.1"/>
    </source>
</evidence>
<dbReference type="GO" id="GO:0004356">
    <property type="term" value="F:glutamine synthetase activity"/>
    <property type="evidence" value="ECO:0007669"/>
    <property type="project" value="InterPro"/>
</dbReference>
<dbReference type="AlphaFoldDB" id="A0A8H7TYU5"/>
<comment type="caution">
    <text evidence="6">The sequence shown here is derived from an EMBL/GenBank/DDBJ whole genome shotgun (WGS) entry which is preliminary data.</text>
</comment>
<dbReference type="SMART" id="SM01230">
    <property type="entry name" value="Gln-synt_C"/>
    <property type="match status" value="1"/>
</dbReference>
<evidence type="ECO:0000259" key="5">
    <source>
        <dbReference type="PROSITE" id="PS51987"/>
    </source>
</evidence>
<evidence type="ECO:0000256" key="2">
    <source>
        <dbReference type="ARBA" id="ARBA00022598"/>
    </source>
</evidence>